<feature type="region of interest" description="Disordered" evidence="5">
    <location>
        <begin position="40"/>
        <end position="68"/>
    </location>
</feature>
<feature type="region of interest" description="Disordered" evidence="5">
    <location>
        <begin position="1"/>
        <end position="23"/>
    </location>
</feature>
<feature type="region of interest" description="Disordered" evidence="5">
    <location>
        <begin position="932"/>
        <end position="999"/>
    </location>
</feature>
<dbReference type="PANTHER" id="PTHR46756:SF18">
    <property type="entry name" value="GAS2-LIKE PROTEIN PICKLED EGGS"/>
    <property type="match status" value="1"/>
</dbReference>
<dbReference type="OrthoDB" id="206130at2759"/>
<dbReference type="Pfam" id="PF02187">
    <property type="entry name" value="GAS2"/>
    <property type="match status" value="1"/>
</dbReference>
<dbReference type="PROSITE" id="PS50021">
    <property type="entry name" value="CH"/>
    <property type="match status" value="1"/>
</dbReference>
<dbReference type="SUPFAM" id="SSF143575">
    <property type="entry name" value="GAS2 domain-like"/>
    <property type="match status" value="1"/>
</dbReference>
<dbReference type="GO" id="GO:0001725">
    <property type="term" value="C:stress fiber"/>
    <property type="evidence" value="ECO:0007669"/>
    <property type="project" value="TreeGrafter"/>
</dbReference>
<dbReference type="GO" id="GO:0035371">
    <property type="term" value="C:microtubule plus-end"/>
    <property type="evidence" value="ECO:0007669"/>
    <property type="project" value="TreeGrafter"/>
</dbReference>
<dbReference type="GO" id="GO:0031110">
    <property type="term" value="P:regulation of microtubule polymerization or depolymerization"/>
    <property type="evidence" value="ECO:0007669"/>
    <property type="project" value="TreeGrafter"/>
</dbReference>
<dbReference type="GO" id="GO:1904825">
    <property type="term" value="P:protein localization to microtubule plus-end"/>
    <property type="evidence" value="ECO:0007669"/>
    <property type="project" value="TreeGrafter"/>
</dbReference>
<feature type="compositionally biased region" description="Low complexity" evidence="5">
    <location>
        <begin position="473"/>
        <end position="484"/>
    </location>
</feature>
<feature type="compositionally biased region" description="Low complexity" evidence="5">
    <location>
        <begin position="738"/>
        <end position="749"/>
    </location>
</feature>
<dbReference type="Gene3D" id="1.10.418.10">
    <property type="entry name" value="Calponin-like domain"/>
    <property type="match status" value="1"/>
</dbReference>
<dbReference type="InterPro" id="IPR003108">
    <property type="entry name" value="GAR_dom"/>
</dbReference>
<dbReference type="OMA" id="ANFIEWC"/>
<keyword evidence="2" id="KW-0963">Cytoplasm</keyword>
<evidence type="ECO:0000256" key="2">
    <source>
        <dbReference type="ARBA" id="ARBA00022490"/>
    </source>
</evidence>
<protein>
    <submittedName>
        <fullName evidence="9">Uncharacterized protein LOC113788813</fullName>
    </submittedName>
</protein>
<feature type="compositionally biased region" description="Polar residues" evidence="5">
    <location>
        <begin position="835"/>
        <end position="848"/>
    </location>
</feature>
<dbReference type="CDD" id="cd21268">
    <property type="entry name" value="CH_GAS2L1_2"/>
    <property type="match status" value="1"/>
</dbReference>
<feature type="domain" description="Calponin-homology (CH)" evidence="6">
    <location>
        <begin position="126"/>
        <end position="299"/>
    </location>
</feature>
<dbReference type="GO" id="GO:0008017">
    <property type="term" value="F:microtubule binding"/>
    <property type="evidence" value="ECO:0007669"/>
    <property type="project" value="InterPro"/>
</dbReference>
<reference evidence="9" key="1">
    <citation type="submission" date="2025-08" db="UniProtKB">
        <authorList>
            <consortium name="RefSeq"/>
        </authorList>
    </citation>
    <scope>IDENTIFICATION</scope>
    <source>
        <strain evidence="9">Airmid</strain>
    </source>
</reference>
<accession>A0A6P6XMC0</accession>
<feature type="region of interest" description="Disordered" evidence="5">
    <location>
        <begin position="727"/>
        <end position="749"/>
    </location>
</feature>
<feature type="compositionally biased region" description="Polar residues" evidence="5">
    <location>
        <begin position="940"/>
        <end position="952"/>
    </location>
</feature>
<dbReference type="PANTHER" id="PTHR46756">
    <property type="entry name" value="TRANSGELIN"/>
    <property type="match status" value="1"/>
</dbReference>
<feature type="compositionally biased region" description="Low complexity" evidence="5">
    <location>
        <begin position="553"/>
        <end position="569"/>
    </location>
</feature>
<evidence type="ECO:0000256" key="1">
    <source>
        <dbReference type="ARBA" id="ARBA00004245"/>
    </source>
</evidence>
<dbReference type="SMART" id="SM00033">
    <property type="entry name" value="CH"/>
    <property type="match status" value="1"/>
</dbReference>
<dbReference type="RefSeq" id="XP_027194071.1">
    <property type="nucleotide sequence ID" value="XM_027338270.1"/>
</dbReference>
<dbReference type="KEGG" id="dpte:113788813"/>
<dbReference type="InterPro" id="IPR036534">
    <property type="entry name" value="GAR_dom_sf"/>
</dbReference>
<dbReference type="GO" id="GO:0008093">
    <property type="term" value="F:cytoskeletal anchor activity"/>
    <property type="evidence" value="ECO:0007669"/>
    <property type="project" value="TreeGrafter"/>
</dbReference>
<organism evidence="8 9">
    <name type="scientific">Dermatophagoides pteronyssinus</name>
    <name type="common">European house dust mite</name>
    <dbReference type="NCBI Taxonomy" id="6956"/>
    <lineage>
        <taxon>Eukaryota</taxon>
        <taxon>Metazoa</taxon>
        <taxon>Ecdysozoa</taxon>
        <taxon>Arthropoda</taxon>
        <taxon>Chelicerata</taxon>
        <taxon>Arachnida</taxon>
        <taxon>Acari</taxon>
        <taxon>Acariformes</taxon>
        <taxon>Sarcoptiformes</taxon>
        <taxon>Astigmata</taxon>
        <taxon>Psoroptidia</taxon>
        <taxon>Analgoidea</taxon>
        <taxon>Pyroglyphidae</taxon>
        <taxon>Dermatophagoidinae</taxon>
        <taxon>Dermatophagoides</taxon>
    </lineage>
</organism>
<sequence>MTLTDHWPPPTHRTTGNPRHHHDDINLAEQSTMMMMMVGMESPPPPPLDNGVRQTQTTTTTTDDSDDHHCLETSKRSFSACTLSLTDSDRSYSSTSTSTTNDQQFSTGYFERKSYRPFRSNEEYLIAMKEDLAEWLNTLYGLDLTCDNFLQRLETGVILCQHANSVLRKAREWRMLNDGNANANATNNGYSSLLSLQSFNSATNSSSSSSTAMNSDIAIINDHQQQQHWSSNDNRQMVPIKLNALPGTFQSRDNVANFIEWCRRIQIHECLLFETEDLVGRKNEKSFILCLLEVARYGAKFGVLAPTLVQFEQEIDQEIEKDQQQQNMGHSQIPYMIQQKHPSGYDIGCNIDDDDDDTIPSQPQQQIINNDLESLHEKVVNLLSRCTCPVQFYLEHLSEGKYRIGDTRTLIFVRILRNHVMVRVGGGWDTLEHYLEKHDPCRCRFGHHRNTGSARVSLPYSSSNLNHVTPVHQRNQSQQQPQSITMQVTLDRPDSSIRFGGNHHQSSPIAARRLFVGQQQQRSKHHGNNDQQQHYHQNPHHSMIMNGRRSSISSNESHQTSVSSSSSCSLTDHPNHHHNGSSTIVPPTTTVDEQFAIPDRNNNIKGLMAASNHRPMVIVDQTTKTTPIPAIRRRQQQTSQQQQLLQQQPAITNRLRRQSIENDKISNMTPTNTPTTSSRIPTTIAAIKNLSNNNRLNGRFIPATTNKLSSSLLTPAHKTKSTSICSLVSSGSSGGGSRIPTPSSSSSLSMDHRKFLTNYSTMATPQQQQHYSSHNIYLACSGQTTTGSVDQNGSSKSKSTTLQNKIQNRHQQQLQSATPMRRYNGGGGGGGYNKLNKSTYDLSASRSMVNDHHSPSLLSSNKVPNGHHHQYDGGRHRNNGNSSSSLPRTRSIATIAATSTTATAAAASAATLSQSNSKKRSNDVDLTAGTTTKMIIGKKQPQQHGGSITSLNSAGSTECGTTSSGSSNGSLNEQQQQQQSSKANQKIQQSNGLQQPNVSTTTKYIDATKTITKPGSSGSGSSLVQVCSWIERNH</sequence>
<dbReference type="SUPFAM" id="SSF47576">
    <property type="entry name" value="Calponin-homology domain, CH-domain"/>
    <property type="match status" value="1"/>
</dbReference>
<comment type="subcellular location">
    <subcellularLocation>
        <location evidence="1">Cytoplasm</location>
        <location evidence="1">Cytoskeleton</location>
    </subcellularLocation>
</comment>
<comment type="similarity">
    <text evidence="4">Belongs to the GAS2 family.</text>
</comment>
<feature type="compositionally biased region" description="Low complexity" evidence="5">
    <location>
        <begin position="953"/>
        <end position="991"/>
    </location>
</feature>
<dbReference type="InterPro" id="IPR036872">
    <property type="entry name" value="CH_dom_sf"/>
</dbReference>
<dbReference type="GO" id="GO:0051764">
    <property type="term" value="P:actin crosslink formation"/>
    <property type="evidence" value="ECO:0007669"/>
    <property type="project" value="TreeGrafter"/>
</dbReference>
<dbReference type="GO" id="GO:0005884">
    <property type="term" value="C:actin filament"/>
    <property type="evidence" value="ECO:0007669"/>
    <property type="project" value="TreeGrafter"/>
</dbReference>
<evidence type="ECO:0000256" key="5">
    <source>
        <dbReference type="SAM" id="MobiDB-lite"/>
    </source>
</evidence>
<feature type="region of interest" description="Disordered" evidence="5">
    <location>
        <begin position="517"/>
        <end position="536"/>
    </location>
</feature>
<dbReference type="AlphaFoldDB" id="A0A6P6XMC0"/>
<evidence type="ECO:0000313" key="8">
    <source>
        <dbReference type="Proteomes" id="UP000515146"/>
    </source>
</evidence>
<dbReference type="GO" id="GO:0051015">
    <property type="term" value="F:actin filament binding"/>
    <property type="evidence" value="ECO:0007669"/>
    <property type="project" value="TreeGrafter"/>
</dbReference>
<proteinExistence type="inferred from homology"/>
<evidence type="ECO:0000256" key="3">
    <source>
        <dbReference type="ARBA" id="ARBA00023212"/>
    </source>
</evidence>
<evidence type="ECO:0000259" key="6">
    <source>
        <dbReference type="PROSITE" id="PS50021"/>
    </source>
</evidence>
<dbReference type="PROSITE" id="PS51460">
    <property type="entry name" value="GAR"/>
    <property type="match status" value="1"/>
</dbReference>
<dbReference type="SMART" id="SM00243">
    <property type="entry name" value="GAS2"/>
    <property type="match status" value="1"/>
</dbReference>
<dbReference type="InParanoid" id="A0A6P6XMC0"/>
<dbReference type="GO" id="GO:0005737">
    <property type="term" value="C:cytoplasm"/>
    <property type="evidence" value="ECO:0007669"/>
    <property type="project" value="TreeGrafter"/>
</dbReference>
<dbReference type="GO" id="GO:0001578">
    <property type="term" value="P:microtubule bundle formation"/>
    <property type="evidence" value="ECO:0007669"/>
    <property type="project" value="TreeGrafter"/>
</dbReference>
<evidence type="ECO:0000313" key="9">
    <source>
        <dbReference type="RefSeq" id="XP_027194071.1"/>
    </source>
</evidence>
<dbReference type="Gene3D" id="3.30.920.20">
    <property type="entry name" value="Gas2-like domain"/>
    <property type="match status" value="1"/>
</dbReference>
<gene>
    <name evidence="9" type="primary">LOC113788813</name>
</gene>
<evidence type="ECO:0000256" key="4">
    <source>
        <dbReference type="ARBA" id="ARBA00038441"/>
    </source>
</evidence>
<keyword evidence="8" id="KW-1185">Reference proteome</keyword>
<evidence type="ECO:0000259" key="7">
    <source>
        <dbReference type="PROSITE" id="PS51460"/>
    </source>
</evidence>
<dbReference type="InterPro" id="IPR001715">
    <property type="entry name" value="CH_dom"/>
</dbReference>
<feature type="region of interest" description="Disordered" evidence="5">
    <location>
        <begin position="464"/>
        <end position="484"/>
    </location>
</feature>
<feature type="region of interest" description="Disordered" evidence="5">
    <location>
        <begin position="541"/>
        <end position="588"/>
    </location>
</feature>
<dbReference type="Proteomes" id="UP000515146">
    <property type="component" value="Unplaced"/>
</dbReference>
<keyword evidence="3" id="KW-0206">Cytoskeleton</keyword>
<feature type="compositionally biased region" description="Polar residues" evidence="5">
    <location>
        <begin position="786"/>
        <end position="818"/>
    </location>
</feature>
<feature type="domain" description="GAR" evidence="7">
    <location>
        <begin position="370"/>
        <end position="442"/>
    </location>
</feature>
<feature type="region of interest" description="Disordered" evidence="5">
    <location>
        <begin position="786"/>
        <end position="887"/>
    </location>
</feature>
<name>A0A6P6XMC0_DERPT</name>